<dbReference type="InterPro" id="IPR005509">
    <property type="entry name" value="AfsA_hotdog_dom"/>
</dbReference>
<dbReference type="OrthoDB" id="7838374at2"/>
<dbReference type="AlphaFoldDB" id="A0A369UUQ8"/>
<feature type="domain" description="A-factor biosynthesis hotdog" evidence="1">
    <location>
        <begin position="96"/>
        <end position="228"/>
    </location>
</feature>
<reference evidence="2 3" key="1">
    <citation type="submission" date="2018-07" db="EMBL/GenBank/DDBJ databases">
        <title>Genome guided investigation of antibiotics producing actinomycetales strain isolated from a Macau mangrove ecosystem.</title>
        <authorList>
            <person name="Hu D."/>
        </authorList>
    </citation>
    <scope>NUCLEOTIDE SEQUENCE [LARGE SCALE GENOMIC DNA]</scope>
    <source>
        <strain evidence="2 3">2297</strain>
    </source>
</reference>
<evidence type="ECO:0000259" key="1">
    <source>
        <dbReference type="Pfam" id="PF03756"/>
    </source>
</evidence>
<dbReference type="InterPro" id="IPR047757">
    <property type="entry name" value="AfsA-like"/>
</dbReference>
<comment type="caution">
    <text evidence="2">The sequence shown here is derived from an EMBL/GenBank/DDBJ whole genome shotgun (WGS) entry which is preliminary data.</text>
</comment>
<sequence length="417" mass="44302">MPASSACLIRIAIALCNLLILHCNIPSGRYIFAGMAVVSVRSRENPAPRAAAPPLPGGTATVIIMEPSSTGILELDGGTGPTHPELTFDRGVPRTLVHKTAVSEVLLTDAVRTGADRFAIAAQWPRHHVLFENGMCPAGTADPLLLLETVRQAGIYVSHVYYDVPLAHPFLLTSIEYEVEPPTPGSAARQGPHCVLLDVQCVVERRAADRLGMSLEARLVIDGRPEGRVGLCWQAVTLERYARMRHPDGRVTAPPTGPGTVPAALAGAVAAPHVLGRRHDRDAMLAALPADPGTVRPTPRDAWSLRLDTTHPVYFDHACDHIPGMALAESFAQAAALTSGRLAGIPAGELRWTLESSALSFDSFGELGRPVVIATEPVAEPPEHGRRAVLVSAEQDGRLLAHGALIGVTSRTDGVTR</sequence>
<protein>
    <recommendedName>
        <fullName evidence="1">A-factor biosynthesis hotdog domain-containing protein</fullName>
    </recommendedName>
</protein>
<evidence type="ECO:0000313" key="3">
    <source>
        <dbReference type="Proteomes" id="UP000253742"/>
    </source>
</evidence>
<gene>
    <name evidence="2" type="ORF">DVZ84_35105</name>
</gene>
<dbReference type="NCBIfam" id="NF041195">
    <property type="entry name" value="ScbA_BarX_GamBu"/>
    <property type="match status" value="1"/>
</dbReference>
<dbReference type="Pfam" id="PF03756">
    <property type="entry name" value="AfsA"/>
    <property type="match status" value="2"/>
</dbReference>
<organism evidence="2 3">
    <name type="scientific">Streptomyces parvulus</name>
    <dbReference type="NCBI Taxonomy" id="146923"/>
    <lineage>
        <taxon>Bacteria</taxon>
        <taxon>Bacillati</taxon>
        <taxon>Actinomycetota</taxon>
        <taxon>Actinomycetes</taxon>
        <taxon>Kitasatosporales</taxon>
        <taxon>Streptomycetaceae</taxon>
        <taxon>Streptomyces</taxon>
    </lineage>
</organism>
<name>A0A369UUQ8_9ACTN</name>
<dbReference type="Proteomes" id="UP000253742">
    <property type="component" value="Unassembled WGS sequence"/>
</dbReference>
<dbReference type="GO" id="GO:0016740">
    <property type="term" value="F:transferase activity"/>
    <property type="evidence" value="ECO:0007669"/>
    <property type="project" value="InterPro"/>
</dbReference>
<accession>A0A369UUQ8</accession>
<proteinExistence type="predicted"/>
<feature type="domain" description="A-factor biosynthesis hotdog" evidence="1">
    <location>
        <begin position="295"/>
        <end position="404"/>
    </location>
</feature>
<evidence type="ECO:0000313" key="2">
    <source>
        <dbReference type="EMBL" id="RDD84492.1"/>
    </source>
</evidence>
<dbReference type="EMBL" id="QQBH01000041">
    <property type="protein sequence ID" value="RDD84492.1"/>
    <property type="molecule type" value="Genomic_DNA"/>
</dbReference>